<dbReference type="Gene3D" id="3.40.50.2000">
    <property type="entry name" value="Glycogen Phosphorylase B"/>
    <property type="match status" value="2"/>
</dbReference>
<dbReference type="SUPFAM" id="SSF53756">
    <property type="entry name" value="UDP-Glycosyltransferase/glycogen phosphorylase"/>
    <property type="match status" value="1"/>
</dbReference>
<dbReference type="AlphaFoldDB" id="A0A835F5R3"/>
<dbReference type="FunFam" id="3.40.50.2000:FF:000063">
    <property type="entry name" value="Glycosyltransferase"/>
    <property type="match status" value="1"/>
</dbReference>
<evidence type="ECO:0000256" key="2">
    <source>
        <dbReference type="ARBA" id="ARBA00022679"/>
    </source>
</evidence>
<reference evidence="5" key="1">
    <citation type="submission" date="2020-07" db="EMBL/GenBank/DDBJ databases">
        <title>Genome sequence and genetic diversity analysis of an under-domesticated orphan crop, white fonio (Digitaria exilis).</title>
        <authorList>
            <person name="Bennetzen J.L."/>
            <person name="Chen S."/>
            <person name="Ma X."/>
            <person name="Wang X."/>
            <person name="Yssel A.E.J."/>
            <person name="Chaluvadi S.R."/>
            <person name="Johnson M."/>
            <person name="Gangashetty P."/>
            <person name="Hamidou F."/>
            <person name="Sanogo M.D."/>
            <person name="Zwaenepoel A."/>
            <person name="Wallace J."/>
            <person name="Van De Peer Y."/>
            <person name="Van Deynze A."/>
        </authorList>
    </citation>
    <scope>NUCLEOTIDE SEQUENCE</scope>
    <source>
        <tissue evidence="5">Leaves</tissue>
    </source>
</reference>
<dbReference type="EC" id="2.4.1.-" evidence="4"/>
<protein>
    <recommendedName>
        <fullName evidence="4">Glycosyltransferase</fullName>
        <ecNumber evidence="4">2.4.1.-</ecNumber>
    </recommendedName>
</protein>
<dbReference type="PANTHER" id="PTHR48047">
    <property type="entry name" value="GLYCOSYLTRANSFERASE"/>
    <property type="match status" value="1"/>
</dbReference>
<evidence type="ECO:0000313" key="5">
    <source>
        <dbReference type="EMBL" id="KAF8729023.1"/>
    </source>
</evidence>
<name>A0A835F5R3_9POAL</name>
<dbReference type="EMBL" id="JACEFO010001626">
    <property type="protein sequence ID" value="KAF8729023.1"/>
    <property type="molecule type" value="Genomic_DNA"/>
</dbReference>
<accession>A0A835F5R3</accession>
<comment type="caution">
    <text evidence="5">The sequence shown here is derived from an EMBL/GenBank/DDBJ whole genome shotgun (WGS) entry which is preliminary data.</text>
</comment>
<dbReference type="PANTHER" id="PTHR48047:SF19">
    <property type="entry name" value="GLYCOSYLTRANSFERASE"/>
    <property type="match status" value="1"/>
</dbReference>
<dbReference type="OrthoDB" id="674253at2759"/>
<keyword evidence="3" id="KW-0328">Glycosyltransferase</keyword>
<gene>
    <name evidence="5" type="ORF">HU200_018334</name>
</gene>
<proteinExistence type="inferred from homology"/>
<dbReference type="InterPro" id="IPR002213">
    <property type="entry name" value="UDP_glucos_trans"/>
</dbReference>
<dbReference type="CDD" id="cd03784">
    <property type="entry name" value="GT1_Gtf-like"/>
    <property type="match status" value="1"/>
</dbReference>
<dbReference type="GO" id="GO:0035251">
    <property type="term" value="F:UDP-glucosyltransferase activity"/>
    <property type="evidence" value="ECO:0007669"/>
    <property type="project" value="TreeGrafter"/>
</dbReference>
<comment type="similarity">
    <text evidence="1 3">Belongs to the UDP-glycosyltransferase family.</text>
</comment>
<dbReference type="Pfam" id="PF00201">
    <property type="entry name" value="UDPGT"/>
    <property type="match status" value="1"/>
</dbReference>
<keyword evidence="6" id="KW-1185">Reference proteome</keyword>
<keyword evidence="2 3" id="KW-0808">Transferase</keyword>
<organism evidence="5 6">
    <name type="scientific">Digitaria exilis</name>
    <dbReference type="NCBI Taxonomy" id="1010633"/>
    <lineage>
        <taxon>Eukaryota</taxon>
        <taxon>Viridiplantae</taxon>
        <taxon>Streptophyta</taxon>
        <taxon>Embryophyta</taxon>
        <taxon>Tracheophyta</taxon>
        <taxon>Spermatophyta</taxon>
        <taxon>Magnoliopsida</taxon>
        <taxon>Liliopsida</taxon>
        <taxon>Poales</taxon>
        <taxon>Poaceae</taxon>
        <taxon>PACMAD clade</taxon>
        <taxon>Panicoideae</taxon>
        <taxon>Panicodae</taxon>
        <taxon>Paniceae</taxon>
        <taxon>Anthephorinae</taxon>
        <taxon>Digitaria</taxon>
    </lineage>
</organism>
<evidence type="ECO:0000256" key="3">
    <source>
        <dbReference type="RuleBase" id="RU003718"/>
    </source>
</evidence>
<dbReference type="Proteomes" id="UP000636709">
    <property type="component" value="Unassembled WGS sequence"/>
</dbReference>
<evidence type="ECO:0000256" key="4">
    <source>
        <dbReference type="RuleBase" id="RU362057"/>
    </source>
</evidence>
<evidence type="ECO:0000256" key="1">
    <source>
        <dbReference type="ARBA" id="ARBA00009995"/>
    </source>
</evidence>
<dbReference type="PROSITE" id="PS00375">
    <property type="entry name" value="UDPGT"/>
    <property type="match status" value="1"/>
</dbReference>
<evidence type="ECO:0000313" key="6">
    <source>
        <dbReference type="Proteomes" id="UP000636709"/>
    </source>
</evidence>
<dbReference type="InterPro" id="IPR035595">
    <property type="entry name" value="UDP_glycos_trans_CS"/>
</dbReference>
<sequence length="540" mass="58134">MASSVESKKLRILLMPFFANSHMGPFTNLAVHLAAARPDVVEATVAVTTANAPFVRSIIARQSPSHAKVEVATYPFPSVDGLPAGVENLTVVEPADAWRIGAAAVDEAVMRPAQESLIRELSPDAVITDFHFFWNIDIADDVGAQCLVFNVIGAFPSIAIAHLNKSRAAASASDDETRDTTDRSGRVVAVPLLDGKDMLIPHTELPEFMRVKEAISEASVMGRIESSAGRCAGRSMNTFRDLEHGYCDLFTNSVETKPSYFVGPVALPPAAAAVNNGGAGRSPCIDWLDTKPSRSVVFVCFGSLAPVSHAQLDELAHGLEASGKPFLWVVRNDTWAPPEGWTERVGERGMLVKGWAPQTEILGHEAVGVFVTHCGWNSVMETVTAGVPALTWPMVFEQFIIERLLTEVLGIGERLFPEGAGVRSTIHEEHDLVTAKAVAQSIVKFMEPGGGGDAARARVKEISARARAAMAEGGSSQRDLQRLIDDLIEATTEQYHPCAPGAQLLSEQLFEFLCHCLFRSAFLLASSRLAGGKEKQESAL</sequence>